<dbReference type="Proteomes" id="UP001500665">
    <property type="component" value="Unassembled WGS sequence"/>
</dbReference>
<sequence>MRVRIERAGLTPCPIHPTKARYRRKTGAILALSVLQHPSSRAQSPGGKVPCRVYKCPACSGWHLTSQPERKREE</sequence>
<gene>
    <name evidence="1" type="ORF">GCM10009550_01450</name>
</gene>
<dbReference type="RefSeq" id="WP_344235519.1">
    <property type="nucleotide sequence ID" value="NZ_BAAAHH010000001.1"/>
</dbReference>
<keyword evidence="2" id="KW-1185">Reference proteome</keyword>
<protein>
    <submittedName>
        <fullName evidence="1">Uncharacterized protein</fullName>
    </submittedName>
</protein>
<comment type="caution">
    <text evidence="1">The sequence shown here is derived from an EMBL/GenBank/DDBJ whole genome shotgun (WGS) entry which is preliminary data.</text>
</comment>
<dbReference type="EMBL" id="BAAAHH010000001">
    <property type="protein sequence ID" value="GAA0936004.1"/>
    <property type="molecule type" value="Genomic_DNA"/>
</dbReference>
<organism evidence="1 2">
    <name type="scientific">Actinocorallia libanotica</name>
    <dbReference type="NCBI Taxonomy" id="46162"/>
    <lineage>
        <taxon>Bacteria</taxon>
        <taxon>Bacillati</taxon>
        <taxon>Actinomycetota</taxon>
        <taxon>Actinomycetes</taxon>
        <taxon>Streptosporangiales</taxon>
        <taxon>Thermomonosporaceae</taxon>
        <taxon>Actinocorallia</taxon>
    </lineage>
</organism>
<accession>A0ABN1Q176</accession>
<reference evidence="1 2" key="1">
    <citation type="journal article" date="2019" name="Int. J. Syst. Evol. Microbiol.">
        <title>The Global Catalogue of Microorganisms (GCM) 10K type strain sequencing project: providing services to taxonomists for standard genome sequencing and annotation.</title>
        <authorList>
            <consortium name="The Broad Institute Genomics Platform"/>
            <consortium name="The Broad Institute Genome Sequencing Center for Infectious Disease"/>
            <person name="Wu L."/>
            <person name="Ma J."/>
        </authorList>
    </citation>
    <scope>NUCLEOTIDE SEQUENCE [LARGE SCALE GENOMIC DNA]</scope>
    <source>
        <strain evidence="1 2">JCM 10696</strain>
    </source>
</reference>
<evidence type="ECO:0000313" key="2">
    <source>
        <dbReference type="Proteomes" id="UP001500665"/>
    </source>
</evidence>
<name>A0ABN1Q176_9ACTN</name>
<evidence type="ECO:0000313" key="1">
    <source>
        <dbReference type="EMBL" id="GAA0936004.1"/>
    </source>
</evidence>
<proteinExistence type="predicted"/>